<dbReference type="EMBL" id="JARRAF010000008">
    <property type="protein sequence ID" value="MDK2124261.1"/>
    <property type="molecule type" value="Genomic_DNA"/>
</dbReference>
<dbReference type="Gene3D" id="3.10.180.10">
    <property type="entry name" value="2,3-Dihydroxybiphenyl 1,2-Dioxygenase, domain 1"/>
    <property type="match status" value="1"/>
</dbReference>
<dbReference type="RefSeq" id="WP_284100569.1">
    <property type="nucleotide sequence ID" value="NZ_JARRAF010000008.1"/>
</dbReference>
<dbReference type="PANTHER" id="PTHR33993">
    <property type="entry name" value="GLYOXALASE-RELATED"/>
    <property type="match status" value="1"/>
</dbReference>
<protein>
    <submittedName>
        <fullName evidence="2">VOC family protein</fullName>
    </submittedName>
</protein>
<proteinExistence type="predicted"/>
<dbReference type="PANTHER" id="PTHR33993:SF2">
    <property type="entry name" value="VOC DOMAIN-CONTAINING PROTEIN"/>
    <property type="match status" value="1"/>
</dbReference>
<dbReference type="Pfam" id="PF00903">
    <property type="entry name" value="Glyoxalase"/>
    <property type="match status" value="1"/>
</dbReference>
<dbReference type="PROSITE" id="PS51819">
    <property type="entry name" value="VOC"/>
    <property type="match status" value="1"/>
</dbReference>
<keyword evidence="3" id="KW-1185">Reference proteome</keyword>
<dbReference type="InterPro" id="IPR037523">
    <property type="entry name" value="VOC_core"/>
</dbReference>
<dbReference type="CDD" id="cd07247">
    <property type="entry name" value="SgaA_N_like"/>
    <property type="match status" value="1"/>
</dbReference>
<organism evidence="2 3">
    <name type="scientific">Parachitinimonas caeni</name>
    <dbReference type="NCBI Taxonomy" id="3031301"/>
    <lineage>
        <taxon>Bacteria</taxon>
        <taxon>Pseudomonadati</taxon>
        <taxon>Pseudomonadota</taxon>
        <taxon>Betaproteobacteria</taxon>
        <taxon>Neisseriales</taxon>
        <taxon>Chitinibacteraceae</taxon>
        <taxon>Parachitinimonas</taxon>
    </lineage>
</organism>
<reference evidence="2" key="1">
    <citation type="submission" date="2023-03" db="EMBL/GenBank/DDBJ databases">
        <title>Chitinimonas shenzhenensis gen. nov., sp. nov., a novel member of family Burkholderiaceae isolated from activated sludge collected in Shen Zhen, China.</title>
        <authorList>
            <person name="Wang X."/>
        </authorList>
    </citation>
    <scope>NUCLEOTIDE SEQUENCE</scope>
    <source>
        <strain evidence="2">DQS-5</strain>
    </source>
</reference>
<dbReference type="InterPro" id="IPR052164">
    <property type="entry name" value="Anthracycline_SecMetBiosynth"/>
</dbReference>
<evidence type="ECO:0000313" key="3">
    <source>
        <dbReference type="Proteomes" id="UP001172778"/>
    </source>
</evidence>
<feature type="domain" description="VOC" evidence="1">
    <location>
        <begin position="4"/>
        <end position="121"/>
    </location>
</feature>
<accession>A0ABT7DW24</accession>
<evidence type="ECO:0000313" key="2">
    <source>
        <dbReference type="EMBL" id="MDK2124261.1"/>
    </source>
</evidence>
<gene>
    <name evidence="2" type="ORF">PZA18_09390</name>
</gene>
<comment type="caution">
    <text evidence="2">The sequence shown here is derived from an EMBL/GenBank/DDBJ whole genome shotgun (WGS) entry which is preliminary data.</text>
</comment>
<sequence>MANAVNWFEIPVTQFERAQRFYATVLGREVPLWEMNGMKMGMLMDGQEGVGGSIIQFEGAEPSKTGTLVYLNGGEDLSVMLSRVEAAGGKVTMPKTQITPEIGYMAVFEDCEGNRVAFHSPK</sequence>
<dbReference type="SUPFAM" id="SSF54593">
    <property type="entry name" value="Glyoxalase/Bleomycin resistance protein/Dihydroxybiphenyl dioxygenase"/>
    <property type="match status" value="1"/>
</dbReference>
<dbReference type="Proteomes" id="UP001172778">
    <property type="component" value="Unassembled WGS sequence"/>
</dbReference>
<dbReference type="InterPro" id="IPR029068">
    <property type="entry name" value="Glyas_Bleomycin-R_OHBP_Dase"/>
</dbReference>
<name>A0ABT7DW24_9NEIS</name>
<dbReference type="InterPro" id="IPR004360">
    <property type="entry name" value="Glyas_Fos-R_dOase_dom"/>
</dbReference>
<evidence type="ECO:0000259" key="1">
    <source>
        <dbReference type="PROSITE" id="PS51819"/>
    </source>
</evidence>